<dbReference type="PIRSF" id="PIRSF000709">
    <property type="entry name" value="6PFK_2-Ptase"/>
    <property type="match status" value="1"/>
</dbReference>
<dbReference type="InterPro" id="IPR029033">
    <property type="entry name" value="His_PPase_superfam"/>
</dbReference>
<dbReference type="InterPro" id="IPR001345">
    <property type="entry name" value="PG/BPGM_mutase_AS"/>
</dbReference>
<keyword evidence="2" id="KW-0413">Isomerase</keyword>
<dbReference type="InterPro" id="IPR050275">
    <property type="entry name" value="PGM_Phosphatase"/>
</dbReference>
<keyword evidence="3" id="KW-0378">Hydrolase</keyword>
<evidence type="ECO:0000256" key="2">
    <source>
        <dbReference type="ARBA" id="ARBA00023235"/>
    </source>
</evidence>
<dbReference type="Pfam" id="PF00300">
    <property type="entry name" value="His_Phos_1"/>
    <property type="match status" value="1"/>
</dbReference>
<dbReference type="SUPFAM" id="SSF53254">
    <property type="entry name" value="Phosphoglycerate mutase-like"/>
    <property type="match status" value="1"/>
</dbReference>
<name>A0ABT7JLE3_9DEIO</name>
<keyword evidence="4" id="KW-1185">Reference proteome</keyword>
<keyword evidence="1" id="KW-0324">Glycolysis</keyword>
<dbReference type="Gene3D" id="3.40.50.1240">
    <property type="entry name" value="Phosphoglycerate mutase-like"/>
    <property type="match status" value="1"/>
</dbReference>
<organism evidence="3 4">
    <name type="scientific">Deinococcus rhizophilus</name>
    <dbReference type="NCBI Taxonomy" id="3049544"/>
    <lineage>
        <taxon>Bacteria</taxon>
        <taxon>Thermotogati</taxon>
        <taxon>Deinococcota</taxon>
        <taxon>Deinococci</taxon>
        <taxon>Deinococcales</taxon>
        <taxon>Deinococcaceae</taxon>
        <taxon>Deinococcus</taxon>
    </lineage>
</organism>
<dbReference type="SMART" id="SM00855">
    <property type="entry name" value="PGAM"/>
    <property type="match status" value="1"/>
</dbReference>
<dbReference type="Proteomes" id="UP001302059">
    <property type="component" value="Unassembled WGS sequence"/>
</dbReference>
<dbReference type="GO" id="GO:0016787">
    <property type="term" value="F:hydrolase activity"/>
    <property type="evidence" value="ECO:0007669"/>
    <property type="project" value="UniProtKB-KW"/>
</dbReference>
<protein>
    <submittedName>
        <fullName evidence="3">Histidine phosphatase family protein</fullName>
        <ecNumber evidence="3">3.1.3.-</ecNumber>
    </submittedName>
</protein>
<evidence type="ECO:0000313" key="3">
    <source>
        <dbReference type="EMBL" id="MDL2345288.1"/>
    </source>
</evidence>
<evidence type="ECO:0000313" key="4">
    <source>
        <dbReference type="Proteomes" id="UP001302059"/>
    </source>
</evidence>
<dbReference type="EMBL" id="JASNGB010000177">
    <property type="protein sequence ID" value="MDL2345288.1"/>
    <property type="molecule type" value="Genomic_DNA"/>
</dbReference>
<dbReference type="PANTHER" id="PTHR48100">
    <property type="entry name" value="BROAD-SPECIFICITY PHOSPHATASE YOR283W-RELATED"/>
    <property type="match status" value="1"/>
</dbReference>
<evidence type="ECO:0000256" key="1">
    <source>
        <dbReference type="ARBA" id="ARBA00023152"/>
    </source>
</evidence>
<reference evidence="3 4" key="1">
    <citation type="submission" date="2023-05" db="EMBL/GenBank/DDBJ databases">
        <authorList>
            <person name="Gao F."/>
        </authorList>
    </citation>
    <scope>NUCLEOTIDE SEQUENCE [LARGE SCALE GENOMIC DNA]</scope>
    <source>
        <strain evidence="3 4">MIMF12</strain>
    </source>
</reference>
<dbReference type="InterPro" id="IPR013078">
    <property type="entry name" value="His_Pase_superF_clade-1"/>
</dbReference>
<dbReference type="PANTHER" id="PTHR48100:SF1">
    <property type="entry name" value="HISTIDINE PHOSPHATASE FAMILY PROTEIN-RELATED"/>
    <property type="match status" value="1"/>
</dbReference>
<accession>A0ABT7JLE3</accession>
<proteinExistence type="predicted"/>
<gene>
    <name evidence="3" type="ORF">QOL99_14185</name>
</gene>
<dbReference type="RefSeq" id="WP_285524771.1">
    <property type="nucleotide sequence ID" value="NZ_JASNGB010000177.1"/>
</dbReference>
<dbReference type="EC" id="3.1.3.-" evidence="3"/>
<dbReference type="CDD" id="cd07067">
    <property type="entry name" value="HP_PGM_like"/>
    <property type="match status" value="1"/>
</dbReference>
<comment type="caution">
    <text evidence="3">The sequence shown here is derived from an EMBL/GenBank/DDBJ whole genome shotgun (WGS) entry which is preliminary data.</text>
</comment>
<sequence length="202" mass="21890">MVYLLRHGQTEWNVEGRPQGRLDSPLTPLGVAQARAHAVTLSGVPLRHAYSSPMGRARRTAEFVLEERAVPLTVLETLAEVDAGELAGLLKAERVNRFPDLAAARERDKYRTVLPGGESYETASPRAARALQTISRSGGGNVLIVSHEMIGRLLRMHLLGLSPRQAMALSHPQDVIYRVESGTLTASVSGSAFAPVPLPTFH</sequence>
<dbReference type="PROSITE" id="PS00175">
    <property type="entry name" value="PG_MUTASE"/>
    <property type="match status" value="1"/>
</dbReference>